<keyword evidence="2" id="KW-0732">Signal</keyword>
<dbReference type="RefSeq" id="WP_380908813.1">
    <property type="nucleotide sequence ID" value="NZ_JBHTLS010000009.1"/>
</dbReference>
<accession>A0ABW3NTK0</accession>
<feature type="chain" id="PRO_5045890086" evidence="2">
    <location>
        <begin position="24"/>
        <end position="151"/>
    </location>
</feature>
<gene>
    <name evidence="3" type="ORF">ACFQ24_02345</name>
</gene>
<feature type="compositionally biased region" description="Low complexity" evidence="1">
    <location>
        <begin position="24"/>
        <end position="64"/>
    </location>
</feature>
<evidence type="ECO:0000256" key="2">
    <source>
        <dbReference type="SAM" id="SignalP"/>
    </source>
</evidence>
<keyword evidence="4" id="KW-1185">Reference proteome</keyword>
<feature type="compositionally biased region" description="Low complexity" evidence="1">
    <location>
        <begin position="91"/>
        <end position="103"/>
    </location>
</feature>
<sequence length="151" mass="14751">MRAFLLASAALLSISTVGSVAVAQGAPAGQPPADAAAPPTGSDPSAMPAQPANPGMGTPGTPGSPAMPSPPADPNTGQPTGAVPPQTGMVPAPADAPRDPAAPMGSANNPVTVGGNMTPPPTETKDYPLCSRTVQDSCVNPGEARKARARR</sequence>
<evidence type="ECO:0000256" key="1">
    <source>
        <dbReference type="SAM" id="MobiDB-lite"/>
    </source>
</evidence>
<evidence type="ECO:0000313" key="4">
    <source>
        <dbReference type="Proteomes" id="UP001597203"/>
    </source>
</evidence>
<comment type="caution">
    <text evidence="3">The sequence shown here is derived from an EMBL/GenBank/DDBJ whole genome shotgun (WGS) entry which is preliminary data.</text>
</comment>
<feature type="region of interest" description="Disordered" evidence="1">
    <location>
        <begin position="24"/>
        <end position="151"/>
    </location>
</feature>
<name>A0ABW3NTK0_9SPHN</name>
<dbReference type="EMBL" id="JBHTLS010000009">
    <property type="protein sequence ID" value="MFD1103756.1"/>
    <property type="molecule type" value="Genomic_DNA"/>
</dbReference>
<reference evidence="4" key="1">
    <citation type="journal article" date="2019" name="Int. J. Syst. Evol. Microbiol.">
        <title>The Global Catalogue of Microorganisms (GCM) 10K type strain sequencing project: providing services to taxonomists for standard genome sequencing and annotation.</title>
        <authorList>
            <consortium name="The Broad Institute Genomics Platform"/>
            <consortium name="The Broad Institute Genome Sequencing Center for Infectious Disease"/>
            <person name="Wu L."/>
            <person name="Ma J."/>
        </authorList>
    </citation>
    <scope>NUCLEOTIDE SEQUENCE [LARGE SCALE GENOMIC DNA]</scope>
    <source>
        <strain evidence="4">CCUG 54329</strain>
    </source>
</reference>
<dbReference type="Proteomes" id="UP001597203">
    <property type="component" value="Unassembled WGS sequence"/>
</dbReference>
<feature type="signal peptide" evidence="2">
    <location>
        <begin position="1"/>
        <end position="23"/>
    </location>
</feature>
<protein>
    <submittedName>
        <fullName evidence="3">Fe-S oxidoreductase</fullName>
    </submittedName>
</protein>
<proteinExistence type="predicted"/>
<evidence type="ECO:0000313" key="3">
    <source>
        <dbReference type="EMBL" id="MFD1103756.1"/>
    </source>
</evidence>
<organism evidence="3 4">
    <name type="scientific">Sphingobium olei</name>
    <dbReference type="NCBI Taxonomy" id="420955"/>
    <lineage>
        <taxon>Bacteria</taxon>
        <taxon>Pseudomonadati</taxon>
        <taxon>Pseudomonadota</taxon>
        <taxon>Alphaproteobacteria</taxon>
        <taxon>Sphingomonadales</taxon>
        <taxon>Sphingomonadaceae</taxon>
        <taxon>Sphingobium</taxon>
    </lineage>
</organism>